<accession>F0WII0</accession>
<organism evidence="1">
    <name type="scientific">Albugo laibachii Nc14</name>
    <dbReference type="NCBI Taxonomy" id="890382"/>
    <lineage>
        <taxon>Eukaryota</taxon>
        <taxon>Sar</taxon>
        <taxon>Stramenopiles</taxon>
        <taxon>Oomycota</taxon>
        <taxon>Peronosporomycetes</taxon>
        <taxon>Albuginales</taxon>
        <taxon>Albuginaceae</taxon>
        <taxon>Albugo</taxon>
    </lineage>
</organism>
<dbReference type="AlphaFoldDB" id="F0WII0"/>
<name>F0WII0_9STRA</name>
<evidence type="ECO:0000313" key="1">
    <source>
        <dbReference type="EMBL" id="CCA21062.1"/>
    </source>
</evidence>
<sequence length="157" mass="17685">MNKLTGIHHVRTNHSTNCLLQKWRNPPVGAVFPVRKTGEDAQKTACDYDFKLKVINYYAKAGISVTISRFFSITDDGPKGSKRKLVLKWKHQRAQIEQRAGTVATSGNQRSRDCGLTITLPQSAETSIVNWLNDFHRDRVPVSSATLKTRAFEEAEN</sequence>
<reference evidence="1" key="2">
    <citation type="submission" date="2011-02" db="EMBL/GenBank/DDBJ databases">
        <authorList>
            <person name="MacLean D."/>
        </authorList>
    </citation>
    <scope>NUCLEOTIDE SEQUENCE</scope>
</reference>
<proteinExistence type="predicted"/>
<reference evidence="1" key="1">
    <citation type="journal article" date="2011" name="PLoS Biol.">
        <title>Gene gain and loss during evolution of obligate parasitism in the white rust pathogen of Arabidopsis thaliana.</title>
        <authorList>
            <person name="Kemen E."/>
            <person name="Gardiner A."/>
            <person name="Schultz-Larsen T."/>
            <person name="Kemen A.C."/>
            <person name="Balmuth A.L."/>
            <person name="Robert-Seilaniantz A."/>
            <person name="Bailey K."/>
            <person name="Holub E."/>
            <person name="Studholme D.J."/>
            <person name="Maclean D."/>
            <person name="Jones J.D."/>
        </authorList>
    </citation>
    <scope>NUCLEOTIDE SEQUENCE</scope>
</reference>
<dbReference type="EMBL" id="FR824156">
    <property type="protein sequence ID" value="CCA21062.1"/>
    <property type="molecule type" value="Genomic_DNA"/>
</dbReference>
<dbReference type="HOGENOM" id="CLU_1681135_0_0_1"/>
<gene>
    <name evidence="1" type="primary">AlNc14C111G6380</name>
    <name evidence="1" type="ORF">ALNC14_072050</name>
</gene>
<protein>
    <submittedName>
        <fullName evidence="1">AlNc14C111G6380 protein</fullName>
    </submittedName>
</protein>